<dbReference type="GO" id="GO:0006999">
    <property type="term" value="P:nuclear pore organization"/>
    <property type="evidence" value="ECO:0007669"/>
    <property type="project" value="TreeGrafter"/>
</dbReference>
<comment type="subcellular location">
    <subcellularLocation>
        <location evidence="1">Nucleus</location>
    </subcellularLocation>
</comment>
<dbReference type="Proteomes" id="UP001145021">
    <property type="component" value="Unassembled WGS sequence"/>
</dbReference>
<protein>
    <recommendedName>
        <fullName evidence="5">Nucleoporin Nup54 alpha-helical domain-containing protein</fullName>
    </recommendedName>
</protein>
<feature type="compositionally biased region" description="Low complexity" evidence="4">
    <location>
        <begin position="152"/>
        <end position="168"/>
    </location>
</feature>
<dbReference type="InterPro" id="IPR024864">
    <property type="entry name" value="Nup54/Nup57/Nup44"/>
</dbReference>
<evidence type="ECO:0000256" key="4">
    <source>
        <dbReference type="SAM" id="MobiDB-lite"/>
    </source>
</evidence>
<dbReference type="GO" id="GO:0044613">
    <property type="term" value="C:nuclear pore central transport channel"/>
    <property type="evidence" value="ECO:0007669"/>
    <property type="project" value="TreeGrafter"/>
</dbReference>
<dbReference type="GO" id="GO:0017056">
    <property type="term" value="F:structural constituent of nuclear pore"/>
    <property type="evidence" value="ECO:0007669"/>
    <property type="project" value="TreeGrafter"/>
</dbReference>
<dbReference type="InterPro" id="IPR025712">
    <property type="entry name" value="Nup54_alpha-helical_dom"/>
</dbReference>
<feature type="domain" description="Nucleoporin Nup54 alpha-helical" evidence="5">
    <location>
        <begin position="215"/>
        <end position="350"/>
    </location>
</feature>
<evidence type="ECO:0000256" key="2">
    <source>
        <dbReference type="ARBA" id="ARBA00022448"/>
    </source>
</evidence>
<dbReference type="Gene3D" id="1.20.5.490">
    <property type="entry name" value="Single helix bin"/>
    <property type="match status" value="1"/>
</dbReference>
<gene>
    <name evidence="6" type="ORF">LPJ64_002190</name>
</gene>
<sequence length="449" mass="48443">MAAFGKSLSFSGGASGLGGTQGAGTTGGSLFGGFNQQANSTGLNLFGASSNDKRQRSGTATDSGQVGQAAGSGAGASADGLFGNNAQNAGAAGNNATSQVGGGLFGNTASTGAASGGGVLGSSFGSAATKPGTSSLFGTAPAGGIFGSANTAQQQQQQAVAQQPPQQQHASEADELSKQFLMIKECWDPASPYYQFRHYFYNVVEPGQVHMYQCPAGQDPMLWQQAQNDNPYPQTLVPVLASGFDDLRKRVDSQSLQMQSYQGRTAEVSEKLCAILQKHHSETTVRLLECRRRQAELSQRLLEFMKLLQLLRLRGQLLHPEEEVFRIRVEHLEKEMMRSGSLKQRLAELQDLIYRLQANARRRREMLGLSGNSSAFDGFEVADEAQLEYVMKMLSEKQRGLAHMTQVVSQDAQSLEEVENAIEERVVEVQKQREARERAQVAKSLALPW</sequence>
<dbReference type="GO" id="GO:0036228">
    <property type="term" value="P:protein localization to nuclear inner membrane"/>
    <property type="evidence" value="ECO:0007669"/>
    <property type="project" value="TreeGrafter"/>
</dbReference>
<comment type="caution">
    <text evidence="6">The sequence shown here is derived from an EMBL/GenBank/DDBJ whole genome shotgun (WGS) entry which is preliminary data.</text>
</comment>
<feature type="region of interest" description="Disordered" evidence="4">
    <location>
        <begin position="43"/>
        <end position="74"/>
    </location>
</feature>
<keyword evidence="2" id="KW-0813">Transport</keyword>
<dbReference type="AlphaFoldDB" id="A0A9W8CJY2"/>
<organism evidence="6 7">
    <name type="scientific">Coemansia asiatica</name>
    <dbReference type="NCBI Taxonomy" id="1052880"/>
    <lineage>
        <taxon>Eukaryota</taxon>
        <taxon>Fungi</taxon>
        <taxon>Fungi incertae sedis</taxon>
        <taxon>Zoopagomycota</taxon>
        <taxon>Kickxellomycotina</taxon>
        <taxon>Kickxellomycetes</taxon>
        <taxon>Kickxellales</taxon>
        <taxon>Kickxellaceae</taxon>
        <taxon>Coemansia</taxon>
    </lineage>
</organism>
<keyword evidence="7" id="KW-1185">Reference proteome</keyword>
<evidence type="ECO:0000259" key="5">
    <source>
        <dbReference type="Pfam" id="PF13874"/>
    </source>
</evidence>
<keyword evidence="3" id="KW-0539">Nucleus</keyword>
<dbReference type="EMBL" id="JANBOH010000065">
    <property type="protein sequence ID" value="KAJ1646337.1"/>
    <property type="molecule type" value="Genomic_DNA"/>
</dbReference>
<dbReference type="Pfam" id="PF13874">
    <property type="entry name" value="Nup54"/>
    <property type="match status" value="1"/>
</dbReference>
<proteinExistence type="predicted"/>
<name>A0A9W8CJY2_9FUNG</name>
<evidence type="ECO:0000313" key="6">
    <source>
        <dbReference type="EMBL" id="KAJ1646337.1"/>
    </source>
</evidence>
<reference evidence="6" key="1">
    <citation type="submission" date="2022-07" db="EMBL/GenBank/DDBJ databases">
        <title>Phylogenomic reconstructions and comparative analyses of Kickxellomycotina fungi.</title>
        <authorList>
            <person name="Reynolds N.K."/>
            <person name="Stajich J.E."/>
            <person name="Barry K."/>
            <person name="Grigoriev I.V."/>
            <person name="Crous P."/>
            <person name="Smith M.E."/>
        </authorList>
    </citation>
    <scope>NUCLEOTIDE SEQUENCE</scope>
    <source>
        <strain evidence="6">NBRC 105413</strain>
    </source>
</reference>
<evidence type="ECO:0000256" key="1">
    <source>
        <dbReference type="ARBA" id="ARBA00004123"/>
    </source>
</evidence>
<evidence type="ECO:0000256" key="3">
    <source>
        <dbReference type="ARBA" id="ARBA00023242"/>
    </source>
</evidence>
<feature type="compositionally biased region" description="Low complexity" evidence="4">
    <location>
        <begin position="62"/>
        <end position="74"/>
    </location>
</feature>
<accession>A0A9W8CJY2</accession>
<dbReference type="GO" id="GO:0006607">
    <property type="term" value="P:NLS-bearing protein import into nucleus"/>
    <property type="evidence" value="ECO:0007669"/>
    <property type="project" value="TreeGrafter"/>
</dbReference>
<evidence type="ECO:0000313" key="7">
    <source>
        <dbReference type="Proteomes" id="UP001145021"/>
    </source>
</evidence>
<feature type="region of interest" description="Disordered" evidence="4">
    <location>
        <begin position="150"/>
        <end position="174"/>
    </location>
</feature>
<dbReference type="PANTHER" id="PTHR13000">
    <property type="entry name" value="NUCLEOPORIN P54"/>
    <property type="match status" value="1"/>
</dbReference>
<dbReference type="PANTHER" id="PTHR13000:SF0">
    <property type="entry name" value="NUCLEOPORIN P54"/>
    <property type="match status" value="1"/>
</dbReference>